<protein>
    <submittedName>
        <fullName evidence="2">Helicase-associated domain-containing protein</fullName>
    </submittedName>
</protein>
<name>A0ABV5VP01_9BACL</name>
<keyword evidence="2" id="KW-0347">Helicase</keyword>
<sequence length="680" mass="74639">MKLAELTEGMNVSLCEEIARFNGWHGQGERLAVLLGSPDAIGKLEGALYELERRTLTLIVQRFGCEPFEWAKLERAGYKLLSGAAMKVGLIRLIRRGIVFAVRRNWGEPDYIVPEEALPLWGRLLLPLDGAALGYVGPDVAADSPYRPAIAAHLLFVLSYLAREDVAVTQKGGMHKRHAGKLAAVVAVRDEELAAAGAGAKPLYGSAAADFLCMTAYKLGLLDKEGERIAVQSGKLDEWLARSESSMNAALYACWKEANRISESAVQHGEALLEQVPEESWVSLGKTAKQLIDAGVVPSDPKGTAEPRLAERLHERATALAAWGWAETGEAADGDKLFRWIRKPGAVQPDSEVLGAAGNAADLSPVSESESTGTRPALFVQPDFELIVLPDCSYPVRWELEMIAERVRHEHVAVYRITRETVLRALEQGRSAEGIALFLQRHAKYGLPENVREAIAQWGERHSQLRLVPAVVLKLRDEAAAKAIYADERLAALLEEQLGPTAWLVRSDKVEELRALLVRSGYSPGGRKPGTEASVKAELPAVEAASPVAVPGDATAMRGGGTAPAKGLIYSKATVQYYDSERKFPLIEDVYPGLQEIPPMWLKDCRTYHVSTRKQMIQKALEWKAGLRLRIAGADRDLIPLRLDGIREDWAVTCFGQAEEVRLLPDQWEEMQLILPGIND</sequence>
<keyword evidence="2" id="KW-0067">ATP-binding</keyword>
<evidence type="ECO:0000259" key="1">
    <source>
        <dbReference type="Pfam" id="PF13625"/>
    </source>
</evidence>
<accession>A0ABV5VP01</accession>
<comment type="caution">
    <text evidence="2">The sequence shown here is derived from an EMBL/GenBank/DDBJ whole genome shotgun (WGS) entry which is preliminary data.</text>
</comment>
<dbReference type="Proteomes" id="UP001589619">
    <property type="component" value="Unassembled WGS sequence"/>
</dbReference>
<dbReference type="InterPro" id="IPR032830">
    <property type="entry name" value="XPB/Ssl2_N"/>
</dbReference>
<evidence type="ECO:0000313" key="2">
    <source>
        <dbReference type="EMBL" id="MFB9750002.1"/>
    </source>
</evidence>
<dbReference type="GO" id="GO:0004386">
    <property type="term" value="F:helicase activity"/>
    <property type="evidence" value="ECO:0007669"/>
    <property type="project" value="UniProtKB-KW"/>
</dbReference>
<keyword evidence="2" id="KW-0547">Nucleotide-binding</keyword>
<proteinExistence type="predicted"/>
<gene>
    <name evidence="2" type="ORF">ACFFNY_00320</name>
</gene>
<evidence type="ECO:0000313" key="3">
    <source>
        <dbReference type="Proteomes" id="UP001589619"/>
    </source>
</evidence>
<keyword evidence="3" id="KW-1185">Reference proteome</keyword>
<dbReference type="Pfam" id="PF13625">
    <property type="entry name" value="Helicase_C_3"/>
    <property type="match status" value="1"/>
</dbReference>
<reference evidence="2 3" key="1">
    <citation type="submission" date="2024-09" db="EMBL/GenBank/DDBJ databases">
        <authorList>
            <person name="Sun Q."/>
            <person name="Mori K."/>
        </authorList>
    </citation>
    <scope>NUCLEOTIDE SEQUENCE [LARGE SCALE GENOMIC DNA]</scope>
    <source>
        <strain evidence="2 3">JCM 12520</strain>
    </source>
</reference>
<organism evidence="2 3">
    <name type="scientific">Paenibacillus hodogayensis</name>
    <dbReference type="NCBI Taxonomy" id="279208"/>
    <lineage>
        <taxon>Bacteria</taxon>
        <taxon>Bacillati</taxon>
        <taxon>Bacillota</taxon>
        <taxon>Bacilli</taxon>
        <taxon>Bacillales</taxon>
        <taxon>Paenibacillaceae</taxon>
        <taxon>Paenibacillus</taxon>
    </lineage>
</organism>
<dbReference type="EMBL" id="JBHMAG010000001">
    <property type="protein sequence ID" value="MFB9750002.1"/>
    <property type="molecule type" value="Genomic_DNA"/>
</dbReference>
<feature type="domain" description="Helicase XPB/Ssl2 N-terminal" evidence="1">
    <location>
        <begin position="378"/>
        <end position="497"/>
    </location>
</feature>
<dbReference type="RefSeq" id="WP_344910109.1">
    <property type="nucleotide sequence ID" value="NZ_BAAAYO010000008.1"/>
</dbReference>
<keyword evidence="2" id="KW-0378">Hydrolase</keyword>